<evidence type="ECO:0000256" key="4">
    <source>
        <dbReference type="ARBA" id="ARBA00022723"/>
    </source>
</evidence>
<sequence length="431" mass="47590">MSPRYALRWLLEQGGPGFLLRVLAWRGDPFARLVGSDAGMEDPFRFIEEIRQAGPLYRMPFGWATVDYEVSRQILRGGDWGVLGPDAAQTPQFVKDRIKAAPIPANPVAPPAMILMDAPEHTRLRKSVSAAFTPRAIGRLRERVESVTAELLEAMPDNGSADLIGDFASQVPIAIISAMLGFPDESRAQFLHWGEEFTPLLDIGIDWSTWSHAVAATFRMDEYLDAHIESLRGEPGADILSGLITETDLTHQELKSNAILMMAAGFETTVNLIANSIVRLLEHPEQLAKLRSDPALWPQAVEELLRLDTPVMNTGRVALRDTEVGGIELPAGSAVILSLPGANRDPKMFEDPNRFDITRKNAREHLSFISGPHVCLGASLARMEATHALRSLFEQFPELALHGAPRRLRRHTLRGYSSLPVRLGKRAVLGV</sequence>
<evidence type="ECO:0000256" key="3">
    <source>
        <dbReference type="ARBA" id="ARBA00022617"/>
    </source>
</evidence>
<evidence type="ECO:0000256" key="6">
    <source>
        <dbReference type="ARBA" id="ARBA00023004"/>
    </source>
</evidence>
<dbReference type="Pfam" id="PF00067">
    <property type="entry name" value="p450"/>
    <property type="match status" value="2"/>
</dbReference>
<dbReference type="InterPro" id="IPR036396">
    <property type="entry name" value="Cyt_P450_sf"/>
</dbReference>
<keyword evidence="3" id="KW-0349">Heme</keyword>
<keyword evidence="9" id="KW-1185">Reference proteome</keyword>
<dbReference type="CDD" id="cd20625">
    <property type="entry name" value="CYP164-like"/>
    <property type="match status" value="1"/>
</dbReference>
<evidence type="ECO:0000313" key="8">
    <source>
        <dbReference type="EMBL" id="MBL1076219.1"/>
    </source>
</evidence>
<dbReference type="InterPro" id="IPR001128">
    <property type="entry name" value="Cyt_P450"/>
</dbReference>
<proteinExistence type="inferred from homology"/>
<dbReference type="PRINTS" id="PR00359">
    <property type="entry name" value="BP450"/>
</dbReference>
<accession>A0ABS1M7M8</accession>
<keyword evidence="5" id="KW-0560">Oxidoreductase</keyword>
<evidence type="ECO:0000256" key="5">
    <source>
        <dbReference type="ARBA" id="ARBA00023002"/>
    </source>
</evidence>
<evidence type="ECO:0000256" key="2">
    <source>
        <dbReference type="ARBA" id="ARBA00010617"/>
    </source>
</evidence>
<evidence type="ECO:0000256" key="7">
    <source>
        <dbReference type="ARBA" id="ARBA00023033"/>
    </source>
</evidence>
<protein>
    <submittedName>
        <fullName evidence="8">Cytochrome P450</fullName>
    </submittedName>
</protein>
<dbReference type="Proteomes" id="UP000602198">
    <property type="component" value="Unassembled WGS sequence"/>
</dbReference>
<comment type="similarity">
    <text evidence="2">Belongs to the cytochrome P450 family.</text>
</comment>
<dbReference type="PRINTS" id="PR00385">
    <property type="entry name" value="P450"/>
</dbReference>
<dbReference type="PANTHER" id="PTHR46696:SF4">
    <property type="entry name" value="BIOTIN BIOSYNTHESIS CYTOCHROME P450"/>
    <property type="match status" value="1"/>
</dbReference>
<keyword evidence="7" id="KW-0503">Monooxygenase</keyword>
<evidence type="ECO:0000313" key="9">
    <source>
        <dbReference type="Proteomes" id="UP000602198"/>
    </source>
</evidence>
<organism evidence="8 9">
    <name type="scientific">Nocardia acididurans</name>
    <dbReference type="NCBI Taxonomy" id="2802282"/>
    <lineage>
        <taxon>Bacteria</taxon>
        <taxon>Bacillati</taxon>
        <taxon>Actinomycetota</taxon>
        <taxon>Actinomycetes</taxon>
        <taxon>Mycobacteriales</taxon>
        <taxon>Nocardiaceae</taxon>
        <taxon>Nocardia</taxon>
    </lineage>
</organism>
<dbReference type="RefSeq" id="WP_201948948.1">
    <property type="nucleotide sequence ID" value="NZ_JAERRJ010000006.1"/>
</dbReference>
<comment type="cofactor">
    <cofactor evidence="1">
        <name>heme</name>
        <dbReference type="ChEBI" id="CHEBI:30413"/>
    </cofactor>
</comment>
<evidence type="ECO:0000256" key="1">
    <source>
        <dbReference type="ARBA" id="ARBA00001971"/>
    </source>
</evidence>
<reference evidence="8 9" key="1">
    <citation type="submission" date="2021-01" db="EMBL/GenBank/DDBJ databases">
        <title>WGS of actinomycetes isolated from Thailand.</title>
        <authorList>
            <person name="Thawai C."/>
        </authorList>
    </citation>
    <scope>NUCLEOTIDE SEQUENCE [LARGE SCALE GENOMIC DNA]</scope>
    <source>
        <strain evidence="8 9">LPG 2</strain>
    </source>
</reference>
<dbReference type="PANTHER" id="PTHR46696">
    <property type="entry name" value="P450, PUTATIVE (EUROFUNG)-RELATED"/>
    <property type="match status" value="1"/>
</dbReference>
<dbReference type="InterPro" id="IPR002397">
    <property type="entry name" value="Cyt_P450_B"/>
</dbReference>
<keyword evidence="6" id="KW-0408">Iron</keyword>
<dbReference type="SUPFAM" id="SSF48264">
    <property type="entry name" value="Cytochrome P450"/>
    <property type="match status" value="1"/>
</dbReference>
<gene>
    <name evidence="8" type="ORF">JK358_17610</name>
</gene>
<keyword evidence="4" id="KW-0479">Metal-binding</keyword>
<dbReference type="Gene3D" id="1.10.630.10">
    <property type="entry name" value="Cytochrome P450"/>
    <property type="match status" value="1"/>
</dbReference>
<name>A0ABS1M7M8_9NOCA</name>
<dbReference type="EMBL" id="JAERRJ010000006">
    <property type="protein sequence ID" value="MBL1076219.1"/>
    <property type="molecule type" value="Genomic_DNA"/>
</dbReference>
<comment type="caution">
    <text evidence="8">The sequence shown here is derived from an EMBL/GenBank/DDBJ whole genome shotgun (WGS) entry which is preliminary data.</text>
</comment>